<comment type="caution">
    <text evidence="1">The sequence shown here is derived from an EMBL/GenBank/DDBJ whole genome shotgun (WGS) entry which is preliminary data.</text>
</comment>
<dbReference type="Proteomes" id="UP001549313">
    <property type="component" value="Unassembled WGS sequence"/>
</dbReference>
<evidence type="ECO:0008006" key="3">
    <source>
        <dbReference type="Google" id="ProtNLM"/>
    </source>
</evidence>
<evidence type="ECO:0000313" key="2">
    <source>
        <dbReference type="Proteomes" id="UP001549313"/>
    </source>
</evidence>
<sequence length="73" mass="8361">MMSGYPDRHQSQARPHPARAYGVIERDGGWCVVVEDCATRPFRDREAALRIARQLQDQADRLNHVDAETRRSA</sequence>
<protein>
    <recommendedName>
        <fullName evidence="3">DUF2188 domain-containing protein</fullName>
    </recommendedName>
</protein>
<dbReference type="EMBL" id="JBEPTF010000002">
    <property type="protein sequence ID" value="MET4684167.1"/>
    <property type="molecule type" value="Genomic_DNA"/>
</dbReference>
<keyword evidence="2" id="KW-1185">Reference proteome</keyword>
<reference evidence="1 2" key="1">
    <citation type="submission" date="2024-06" db="EMBL/GenBank/DDBJ databases">
        <title>Sorghum-associated microbial communities from plants grown in Nebraska, USA.</title>
        <authorList>
            <person name="Schachtman D."/>
        </authorList>
    </citation>
    <scope>NUCLEOTIDE SEQUENCE [LARGE SCALE GENOMIC DNA]</scope>
    <source>
        <strain evidence="1 2">2814</strain>
    </source>
</reference>
<gene>
    <name evidence="1" type="ORF">ABIE19_002097</name>
</gene>
<accession>A0ABV2RC94</accession>
<proteinExistence type="predicted"/>
<evidence type="ECO:0000313" key="1">
    <source>
        <dbReference type="EMBL" id="MET4684167.1"/>
    </source>
</evidence>
<name>A0ABV2RC94_9CAUL</name>
<organism evidence="1 2">
    <name type="scientific">Brevundimonas faecalis</name>
    <dbReference type="NCBI Taxonomy" id="947378"/>
    <lineage>
        <taxon>Bacteria</taxon>
        <taxon>Pseudomonadati</taxon>
        <taxon>Pseudomonadota</taxon>
        <taxon>Alphaproteobacteria</taxon>
        <taxon>Caulobacterales</taxon>
        <taxon>Caulobacteraceae</taxon>
        <taxon>Brevundimonas</taxon>
    </lineage>
</organism>